<dbReference type="Gene3D" id="3.40.50.2300">
    <property type="match status" value="1"/>
</dbReference>
<protein>
    <recommendedName>
        <fullName evidence="3">Maltose operon transcriptional repressor MalR LacI family</fullName>
    </recommendedName>
</protein>
<organism evidence="1 2">
    <name type="scientific">Vibrio variabilis</name>
    <dbReference type="NCBI Taxonomy" id="990271"/>
    <lineage>
        <taxon>Bacteria</taxon>
        <taxon>Pseudomonadati</taxon>
        <taxon>Pseudomonadota</taxon>
        <taxon>Gammaproteobacteria</taxon>
        <taxon>Vibrionales</taxon>
        <taxon>Vibrionaceae</taxon>
        <taxon>Vibrio</taxon>
    </lineage>
</organism>
<dbReference type="SUPFAM" id="SSF53822">
    <property type="entry name" value="Periplasmic binding protein-like I"/>
    <property type="match status" value="1"/>
</dbReference>
<sequence>MVIGTFDEHTMLEFLPNPVISVQQNAYEIAEQAQNLMQKALGEKSISDRIVIPAKVISRG</sequence>
<reference evidence="2" key="2">
    <citation type="submission" date="2014-09" db="EMBL/GenBank/DDBJ databases">
        <authorList>
            <consortium name="NBRP consortium"/>
            <person name="Sawabe T."/>
            <person name="Meirelles P."/>
            <person name="Nakanishi M."/>
            <person name="Sayaka M."/>
            <person name="Hattori M."/>
            <person name="Ohkuma M."/>
        </authorList>
    </citation>
    <scope>NUCLEOTIDE SEQUENCE [LARGE SCALE GENOMIC DNA]</scope>
    <source>
        <strain evidence="2">JCM 19239</strain>
    </source>
</reference>
<accession>A0ABQ0JHF6</accession>
<name>A0ABQ0JHF6_9VIBR</name>
<reference evidence="2" key="1">
    <citation type="submission" date="2014-09" db="EMBL/GenBank/DDBJ databases">
        <title>Vibrio variabilis JCM 19239. (C206) whole genome shotgun sequence.</title>
        <authorList>
            <person name="Sawabe T."/>
            <person name="Meirelles P."/>
            <person name="Nakanishi M."/>
            <person name="Sayaka M."/>
            <person name="Hattori M."/>
            <person name="Ohkuma M."/>
        </authorList>
    </citation>
    <scope>NUCLEOTIDE SEQUENCE [LARGE SCALE GENOMIC DNA]</scope>
    <source>
        <strain evidence="2">JCM 19239</strain>
    </source>
</reference>
<evidence type="ECO:0000313" key="1">
    <source>
        <dbReference type="EMBL" id="GAL28185.1"/>
    </source>
</evidence>
<keyword evidence="2" id="KW-1185">Reference proteome</keyword>
<evidence type="ECO:0008006" key="3">
    <source>
        <dbReference type="Google" id="ProtNLM"/>
    </source>
</evidence>
<comment type="caution">
    <text evidence="1">The sequence shown here is derived from an EMBL/GenBank/DDBJ whole genome shotgun (WGS) entry which is preliminary data.</text>
</comment>
<dbReference type="EMBL" id="BBMS01000039">
    <property type="protein sequence ID" value="GAL28185.1"/>
    <property type="molecule type" value="Genomic_DNA"/>
</dbReference>
<gene>
    <name evidence="1" type="ORF">JCM19239_5445</name>
</gene>
<proteinExistence type="predicted"/>
<evidence type="ECO:0000313" key="2">
    <source>
        <dbReference type="Proteomes" id="UP000029223"/>
    </source>
</evidence>
<dbReference type="Proteomes" id="UP000029223">
    <property type="component" value="Unassembled WGS sequence"/>
</dbReference>
<dbReference type="InterPro" id="IPR028082">
    <property type="entry name" value="Peripla_BP_I"/>
</dbReference>